<dbReference type="AlphaFoldDB" id="A0AAV7GH16"/>
<dbReference type="EMBL" id="JAGFBR010000014">
    <property type="protein sequence ID" value="KAH0455836.1"/>
    <property type="molecule type" value="Genomic_DNA"/>
</dbReference>
<dbReference type="Proteomes" id="UP000775213">
    <property type="component" value="Unassembled WGS sequence"/>
</dbReference>
<accession>A0AAV7GH16</accession>
<proteinExistence type="predicted"/>
<protein>
    <submittedName>
        <fullName evidence="1">Uncharacterized protein</fullName>
    </submittedName>
</protein>
<evidence type="ECO:0000313" key="1">
    <source>
        <dbReference type="EMBL" id="KAH0455836.1"/>
    </source>
</evidence>
<organism evidence="1 2">
    <name type="scientific">Dendrobium chrysotoxum</name>
    <name type="common">Orchid</name>
    <dbReference type="NCBI Taxonomy" id="161865"/>
    <lineage>
        <taxon>Eukaryota</taxon>
        <taxon>Viridiplantae</taxon>
        <taxon>Streptophyta</taxon>
        <taxon>Embryophyta</taxon>
        <taxon>Tracheophyta</taxon>
        <taxon>Spermatophyta</taxon>
        <taxon>Magnoliopsida</taxon>
        <taxon>Liliopsida</taxon>
        <taxon>Asparagales</taxon>
        <taxon>Orchidaceae</taxon>
        <taxon>Epidendroideae</taxon>
        <taxon>Malaxideae</taxon>
        <taxon>Dendrobiinae</taxon>
        <taxon>Dendrobium</taxon>
    </lineage>
</organism>
<keyword evidence="2" id="KW-1185">Reference proteome</keyword>
<evidence type="ECO:0000313" key="2">
    <source>
        <dbReference type="Proteomes" id="UP000775213"/>
    </source>
</evidence>
<comment type="caution">
    <text evidence="1">The sequence shown here is derived from an EMBL/GenBank/DDBJ whole genome shotgun (WGS) entry which is preliminary data.</text>
</comment>
<gene>
    <name evidence="1" type="ORF">IEQ34_015868</name>
</gene>
<sequence>MPSQYATYELVEVVPYPICALIHSVKKSEEGVERYEMRKSKVEEDELIERGEVWLKPEDQIDYNYGELPECIKMVQDCDLLTEEGLTPEDGNVESSERVFSMIMGPEDLRRVQTKGLGVIPTKYFPNSTIEADSGSESSFSQIIGECVFKWDPNLKSLEEAVQKLDKVSADVTTFLHLLVNVKQEQKEHESDFYKTCETGSLPKNGLIRQG</sequence>
<reference evidence="1 2" key="1">
    <citation type="journal article" date="2021" name="Hortic Res">
        <title>Chromosome-scale assembly of the Dendrobium chrysotoxum genome enhances the understanding of orchid evolution.</title>
        <authorList>
            <person name="Zhang Y."/>
            <person name="Zhang G.Q."/>
            <person name="Zhang D."/>
            <person name="Liu X.D."/>
            <person name="Xu X.Y."/>
            <person name="Sun W.H."/>
            <person name="Yu X."/>
            <person name="Zhu X."/>
            <person name="Wang Z.W."/>
            <person name="Zhao X."/>
            <person name="Zhong W.Y."/>
            <person name="Chen H."/>
            <person name="Yin W.L."/>
            <person name="Huang T."/>
            <person name="Niu S.C."/>
            <person name="Liu Z.J."/>
        </authorList>
    </citation>
    <scope>NUCLEOTIDE SEQUENCE [LARGE SCALE GENOMIC DNA]</scope>
    <source>
        <strain evidence="1">Lindl</strain>
    </source>
</reference>
<name>A0AAV7GH16_DENCH</name>